<protein>
    <submittedName>
        <fullName evidence="2">Uncharacterized protein</fullName>
    </submittedName>
</protein>
<sequence length="178" mass="19676">MDFSNRTLLFILLAAGAIYIAYTMVKDTIRKPKDATPAPAPDAAAKAPVDKSILPLQLAAYERLVLLVERINLQNMISRIFQPGLTAVDMQVGLIQTIKAEFEHNIAQQIYVSPTAWEAVKTLKEQTITIVNQVASQLPPDATAMDLNKQILEIFLQAETSPSELTSQILNAEAKRLF</sequence>
<accession>A0A5C6LU34</accession>
<keyword evidence="1" id="KW-0472">Membrane</keyword>
<dbReference type="AlphaFoldDB" id="A0A5C6LU34"/>
<dbReference type="OrthoDB" id="1493032at2"/>
<dbReference type="RefSeq" id="WP_146305616.1">
    <property type="nucleotide sequence ID" value="NZ_VOHS01000011.1"/>
</dbReference>
<dbReference type="Proteomes" id="UP000318815">
    <property type="component" value="Unassembled WGS sequence"/>
</dbReference>
<organism evidence="2 3">
    <name type="scientific">Chitinophaga pinensis</name>
    <dbReference type="NCBI Taxonomy" id="79329"/>
    <lineage>
        <taxon>Bacteria</taxon>
        <taxon>Pseudomonadati</taxon>
        <taxon>Bacteroidota</taxon>
        <taxon>Chitinophagia</taxon>
        <taxon>Chitinophagales</taxon>
        <taxon>Chitinophagaceae</taxon>
        <taxon>Chitinophaga</taxon>
    </lineage>
</organism>
<name>A0A5C6LU34_9BACT</name>
<keyword evidence="1" id="KW-0812">Transmembrane</keyword>
<evidence type="ECO:0000313" key="2">
    <source>
        <dbReference type="EMBL" id="TWW00020.1"/>
    </source>
</evidence>
<gene>
    <name evidence="2" type="ORF">FEF09_13560</name>
</gene>
<reference evidence="2 3" key="1">
    <citation type="submission" date="2019-08" db="EMBL/GenBank/DDBJ databases">
        <title>Whole genome sequencing of chitin degrading bacteria Chitinophaga pinensis YS16.</title>
        <authorList>
            <person name="Singh R.P."/>
            <person name="Manchanda G."/>
            <person name="Maurya I.K."/>
            <person name="Joshi N.K."/>
            <person name="Srivastava A.K."/>
        </authorList>
    </citation>
    <scope>NUCLEOTIDE SEQUENCE [LARGE SCALE GENOMIC DNA]</scope>
    <source>
        <strain evidence="2 3">YS-16</strain>
    </source>
</reference>
<dbReference type="Pfam" id="PF25589">
    <property type="entry name" value="DUF7935"/>
    <property type="match status" value="1"/>
</dbReference>
<evidence type="ECO:0000256" key="1">
    <source>
        <dbReference type="SAM" id="Phobius"/>
    </source>
</evidence>
<dbReference type="InterPro" id="IPR057695">
    <property type="entry name" value="DUF7935"/>
</dbReference>
<proteinExistence type="predicted"/>
<dbReference type="EMBL" id="VOHS01000011">
    <property type="protein sequence ID" value="TWW00020.1"/>
    <property type="molecule type" value="Genomic_DNA"/>
</dbReference>
<feature type="transmembrane region" description="Helical" evidence="1">
    <location>
        <begin position="6"/>
        <end position="25"/>
    </location>
</feature>
<keyword evidence="3" id="KW-1185">Reference proteome</keyword>
<comment type="caution">
    <text evidence="2">The sequence shown here is derived from an EMBL/GenBank/DDBJ whole genome shotgun (WGS) entry which is preliminary data.</text>
</comment>
<evidence type="ECO:0000313" key="3">
    <source>
        <dbReference type="Proteomes" id="UP000318815"/>
    </source>
</evidence>
<keyword evidence="1" id="KW-1133">Transmembrane helix</keyword>